<comment type="caution">
    <text evidence="2">The sequence shown here is derived from an EMBL/GenBank/DDBJ whole genome shotgun (WGS) entry which is preliminary data.</text>
</comment>
<accession>A0A511X5D0</accession>
<dbReference type="InterPro" id="IPR027417">
    <property type="entry name" value="P-loop_NTPase"/>
</dbReference>
<dbReference type="PANTHER" id="PTHR30050:SF5">
    <property type="entry name" value="DNAA REGULATORY INACTIVATOR HDA"/>
    <property type="match status" value="1"/>
</dbReference>
<name>A0A511X5D0_9PROT</name>
<evidence type="ECO:0000313" key="2">
    <source>
        <dbReference type="EMBL" id="GEN58177.1"/>
    </source>
</evidence>
<protein>
    <recommendedName>
        <fullName evidence="4">Chromosomal replication initiator protein DnaA</fullName>
    </recommendedName>
</protein>
<sequence length="264" mass="28353">MKCADAPENPAGAEERKPVQGTLALPSSPPSSGRSQIALPFSHQPVLDEAGFVPARSNAAARAWLFGQRTIEGWPDRRLLLWGGPGRGKTHLLRVWAARHEAKVIEARALDVDVVKNLAAGDGPGALAIDDLSDDAVDEVALLQALNLARELGAPVLMTARQAPARWRLTVPDLQSRVRATMAVSLGPAEDVLLRRLMLRLLAERQLVVAASVVEWMLPRLPREARAVQLAVQRIDAASLSTGAAFDRAAASALIEELLENYSG</sequence>
<dbReference type="GO" id="GO:0003688">
    <property type="term" value="F:DNA replication origin binding"/>
    <property type="evidence" value="ECO:0007669"/>
    <property type="project" value="TreeGrafter"/>
</dbReference>
<dbReference type="GO" id="GO:0005886">
    <property type="term" value="C:plasma membrane"/>
    <property type="evidence" value="ECO:0007669"/>
    <property type="project" value="TreeGrafter"/>
</dbReference>
<proteinExistence type="predicted"/>
<dbReference type="GO" id="GO:0006270">
    <property type="term" value="P:DNA replication initiation"/>
    <property type="evidence" value="ECO:0007669"/>
    <property type="project" value="TreeGrafter"/>
</dbReference>
<dbReference type="RefSeq" id="WP_035375986.1">
    <property type="nucleotide sequence ID" value="NZ_AUBI01000001.1"/>
</dbReference>
<dbReference type="Gene3D" id="3.40.50.300">
    <property type="entry name" value="P-loop containing nucleotide triphosphate hydrolases"/>
    <property type="match status" value="1"/>
</dbReference>
<dbReference type="PANTHER" id="PTHR30050">
    <property type="entry name" value="CHROMOSOMAL REPLICATION INITIATOR PROTEIN DNAA"/>
    <property type="match status" value="1"/>
</dbReference>
<organism evidence="2 3">
    <name type="scientific">Acetobacter nitrogenifigens DSM 23921 = NBRC 105050</name>
    <dbReference type="NCBI Taxonomy" id="1120919"/>
    <lineage>
        <taxon>Bacteria</taxon>
        <taxon>Pseudomonadati</taxon>
        <taxon>Pseudomonadota</taxon>
        <taxon>Alphaproteobacteria</taxon>
        <taxon>Acetobacterales</taxon>
        <taxon>Acetobacteraceae</taxon>
        <taxon>Acetobacter</taxon>
    </lineage>
</organism>
<evidence type="ECO:0008006" key="4">
    <source>
        <dbReference type="Google" id="ProtNLM"/>
    </source>
</evidence>
<feature type="region of interest" description="Disordered" evidence="1">
    <location>
        <begin position="1"/>
        <end position="36"/>
    </location>
</feature>
<dbReference type="Gene3D" id="1.10.8.60">
    <property type="match status" value="1"/>
</dbReference>
<dbReference type="STRING" id="1120919.GCA_000429165_00062"/>
<dbReference type="EMBL" id="BJYF01000001">
    <property type="protein sequence ID" value="GEN58177.1"/>
    <property type="molecule type" value="Genomic_DNA"/>
</dbReference>
<dbReference type="AlphaFoldDB" id="A0A511X5D0"/>
<reference evidence="2 3" key="1">
    <citation type="submission" date="2019-07" db="EMBL/GenBank/DDBJ databases">
        <title>Whole genome shotgun sequence of Acetobacter nitrogenifigens NBRC 105050.</title>
        <authorList>
            <person name="Hosoyama A."/>
            <person name="Uohara A."/>
            <person name="Ohji S."/>
            <person name="Ichikawa N."/>
        </authorList>
    </citation>
    <scope>NUCLEOTIDE SEQUENCE [LARGE SCALE GENOMIC DNA]</scope>
    <source>
        <strain evidence="2 3">NBRC 105050</strain>
    </source>
</reference>
<evidence type="ECO:0000256" key="1">
    <source>
        <dbReference type="SAM" id="MobiDB-lite"/>
    </source>
</evidence>
<dbReference type="SUPFAM" id="SSF52540">
    <property type="entry name" value="P-loop containing nucleoside triphosphate hydrolases"/>
    <property type="match status" value="1"/>
</dbReference>
<dbReference type="Proteomes" id="UP000321635">
    <property type="component" value="Unassembled WGS sequence"/>
</dbReference>
<gene>
    <name evidence="2" type="ORF">ANI02nite_00610</name>
</gene>
<evidence type="ECO:0000313" key="3">
    <source>
        <dbReference type="Proteomes" id="UP000321635"/>
    </source>
</evidence>
<keyword evidence="3" id="KW-1185">Reference proteome</keyword>
<dbReference type="OrthoDB" id="7390113at2"/>